<sequence length="161" mass="17906">MIRVLTFLVLAAPAAAQEFTVDAHIIDRCRAIQEDPMVCVGREADRCTQEHGGGADMMLAACTFAEAEAWDDSLNAAYRELQRLAREREDWDVGYESGALLIGLRDMQRAWITYRDAVCANAVALAKPFGSAAGVAEAECLLEETAQQFIKLNQMRWDYTQ</sequence>
<dbReference type="OrthoDB" id="7340239at2"/>
<feature type="signal peptide" evidence="1">
    <location>
        <begin position="1"/>
        <end position="16"/>
    </location>
</feature>
<name>A0A1I6LSV4_9RHOB</name>
<keyword evidence="1" id="KW-0732">Signal</keyword>
<proteinExistence type="predicted"/>
<dbReference type="Proteomes" id="UP000198926">
    <property type="component" value="Unassembled WGS sequence"/>
</dbReference>
<dbReference type="InterPro" id="IPR009739">
    <property type="entry name" value="LprI-like_N"/>
</dbReference>
<gene>
    <name evidence="3" type="ORF">SAMN05444714_0861</name>
</gene>
<dbReference type="AlphaFoldDB" id="A0A1I6LSV4"/>
<accession>A0A1I6LSV4</accession>
<dbReference type="Pfam" id="PF07007">
    <property type="entry name" value="LprI"/>
    <property type="match status" value="1"/>
</dbReference>
<dbReference type="RefSeq" id="WP_090204370.1">
    <property type="nucleotide sequence ID" value="NZ_FOZM01000001.1"/>
</dbReference>
<keyword evidence="4" id="KW-1185">Reference proteome</keyword>
<dbReference type="STRING" id="1123755.SAMN05444714_0861"/>
<dbReference type="EMBL" id="FOZM01000001">
    <property type="protein sequence ID" value="SFS06509.1"/>
    <property type="molecule type" value="Genomic_DNA"/>
</dbReference>
<protein>
    <submittedName>
        <fullName evidence="3">Uncharacterized conserved protein YecT, DUF1311 family</fullName>
    </submittedName>
</protein>
<reference evidence="3 4" key="1">
    <citation type="submission" date="2016-10" db="EMBL/GenBank/DDBJ databases">
        <authorList>
            <person name="de Groot N.N."/>
        </authorList>
    </citation>
    <scope>NUCLEOTIDE SEQUENCE [LARGE SCALE GENOMIC DNA]</scope>
    <source>
        <strain evidence="3 4">DSM 29433</strain>
    </source>
</reference>
<evidence type="ECO:0000313" key="3">
    <source>
        <dbReference type="EMBL" id="SFS06509.1"/>
    </source>
</evidence>
<evidence type="ECO:0000256" key="1">
    <source>
        <dbReference type="SAM" id="SignalP"/>
    </source>
</evidence>
<evidence type="ECO:0000259" key="2">
    <source>
        <dbReference type="Pfam" id="PF07007"/>
    </source>
</evidence>
<evidence type="ECO:0000313" key="4">
    <source>
        <dbReference type="Proteomes" id="UP000198926"/>
    </source>
</evidence>
<feature type="chain" id="PRO_5011505186" evidence="1">
    <location>
        <begin position="17"/>
        <end position="161"/>
    </location>
</feature>
<organism evidence="3 4">
    <name type="scientific">Yoonia litorea</name>
    <dbReference type="NCBI Taxonomy" id="1123755"/>
    <lineage>
        <taxon>Bacteria</taxon>
        <taxon>Pseudomonadati</taxon>
        <taxon>Pseudomonadota</taxon>
        <taxon>Alphaproteobacteria</taxon>
        <taxon>Rhodobacterales</taxon>
        <taxon>Paracoccaceae</taxon>
        <taxon>Yoonia</taxon>
    </lineage>
</organism>
<dbReference type="Gene3D" id="1.20.1270.180">
    <property type="match status" value="1"/>
</dbReference>
<feature type="domain" description="Lysozyme inhibitor LprI-like N-terminal" evidence="2">
    <location>
        <begin position="54"/>
        <end position="148"/>
    </location>
</feature>